<reference evidence="1" key="1">
    <citation type="journal article" date="2015" name="Nature">
        <title>Complex archaea that bridge the gap between prokaryotes and eukaryotes.</title>
        <authorList>
            <person name="Spang A."/>
            <person name="Saw J.H."/>
            <person name="Jorgensen S.L."/>
            <person name="Zaremba-Niedzwiedzka K."/>
            <person name="Martijn J."/>
            <person name="Lind A.E."/>
            <person name="van Eijk R."/>
            <person name="Schleper C."/>
            <person name="Guy L."/>
            <person name="Ettema T.J."/>
        </authorList>
    </citation>
    <scope>NUCLEOTIDE SEQUENCE</scope>
</reference>
<proteinExistence type="predicted"/>
<evidence type="ECO:0000313" key="1">
    <source>
        <dbReference type="EMBL" id="KKL50245.1"/>
    </source>
</evidence>
<sequence>MDVPEFFNRIARRQAAGMCIIPVLIETHGHEDVEWGISITSHNPNPDDYYTCHSLQEAQNLKTQIEQTNPDVPSGVQP</sequence>
<gene>
    <name evidence="1" type="ORF">LCGC14_2307410</name>
</gene>
<dbReference type="AlphaFoldDB" id="A0A0F9EZ20"/>
<name>A0A0F9EZ20_9ZZZZ</name>
<organism evidence="1">
    <name type="scientific">marine sediment metagenome</name>
    <dbReference type="NCBI Taxonomy" id="412755"/>
    <lineage>
        <taxon>unclassified sequences</taxon>
        <taxon>metagenomes</taxon>
        <taxon>ecological metagenomes</taxon>
    </lineage>
</organism>
<dbReference type="EMBL" id="LAZR01032672">
    <property type="protein sequence ID" value="KKL50245.1"/>
    <property type="molecule type" value="Genomic_DNA"/>
</dbReference>
<protein>
    <submittedName>
        <fullName evidence="1">Uncharacterized protein</fullName>
    </submittedName>
</protein>
<accession>A0A0F9EZ20</accession>
<comment type="caution">
    <text evidence="1">The sequence shown here is derived from an EMBL/GenBank/DDBJ whole genome shotgun (WGS) entry which is preliminary data.</text>
</comment>